<reference evidence="11 12" key="1">
    <citation type="submission" date="2016-10" db="EMBL/GenBank/DDBJ databases">
        <authorList>
            <person name="de Groot N.N."/>
        </authorList>
    </citation>
    <scope>NUCLEOTIDE SEQUENCE [LARGE SCALE GENOMIC DNA]</scope>
    <source>
        <strain evidence="11 12">DSM 797</strain>
    </source>
</reference>
<feature type="active site" description="Nucleophile" evidence="8">
    <location>
        <position position="33"/>
    </location>
</feature>
<evidence type="ECO:0000256" key="5">
    <source>
        <dbReference type="ARBA" id="ARBA00023284"/>
    </source>
</evidence>
<dbReference type="AlphaFoldDB" id="A0A1G9SG95"/>
<dbReference type="Pfam" id="PF00085">
    <property type="entry name" value="Thioredoxin"/>
    <property type="match status" value="1"/>
</dbReference>
<sequence>MIRVLNNENFKSEIENSDKVVIVDFFATWCGPCKMLTPVFEELSNSMTDVDFVKVDIDQSLRIAQEYNITSVPTMMIFKNGKPVDTIMGFVPKQNIENKLRMHL</sequence>
<dbReference type="PIRSF" id="PIRSF000077">
    <property type="entry name" value="Thioredoxin"/>
    <property type="match status" value="1"/>
</dbReference>
<evidence type="ECO:0000256" key="9">
    <source>
        <dbReference type="PIRSR" id="PIRSR000077-4"/>
    </source>
</evidence>
<proteinExistence type="inferred from homology"/>
<gene>
    <name evidence="11" type="ORF">SAMN04515677_10981</name>
</gene>
<dbReference type="STRING" id="1121325.SAMN04515677_10981"/>
<keyword evidence="4 9" id="KW-1015">Disulfide bond</keyword>
<evidence type="ECO:0000256" key="6">
    <source>
        <dbReference type="NCBIfam" id="TIGR01068"/>
    </source>
</evidence>
<dbReference type="InterPro" id="IPR036249">
    <property type="entry name" value="Thioredoxin-like_sf"/>
</dbReference>
<protein>
    <recommendedName>
        <fullName evidence="1 6">Thioredoxin</fullName>
    </recommendedName>
</protein>
<feature type="site" description="Deprotonates C-terminal active site Cys" evidence="8">
    <location>
        <position position="24"/>
    </location>
</feature>
<dbReference type="PRINTS" id="PR00421">
    <property type="entry name" value="THIOREDOXIN"/>
</dbReference>
<dbReference type="PROSITE" id="PS51352">
    <property type="entry name" value="THIOREDOXIN_2"/>
    <property type="match status" value="1"/>
</dbReference>
<name>A0A1G9SG95_9FIRM</name>
<keyword evidence="12" id="KW-1185">Reference proteome</keyword>
<dbReference type="PANTHER" id="PTHR46115">
    <property type="entry name" value="THIOREDOXIN-LIKE PROTEIN 1"/>
    <property type="match status" value="1"/>
</dbReference>
<feature type="active site" description="Nucleophile" evidence="8">
    <location>
        <position position="30"/>
    </location>
</feature>
<dbReference type="RefSeq" id="WP_092727292.1">
    <property type="nucleotide sequence ID" value="NZ_FNGW01000009.1"/>
</dbReference>
<feature type="domain" description="Thioredoxin" evidence="10">
    <location>
        <begin position="1"/>
        <end position="104"/>
    </location>
</feature>
<feature type="site" description="Contributes to redox potential value" evidence="8">
    <location>
        <position position="32"/>
    </location>
</feature>
<dbReference type="GO" id="GO:0015035">
    <property type="term" value="F:protein-disulfide reductase activity"/>
    <property type="evidence" value="ECO:0007669"/>
    <property type="project" value="UniProtKB-UniRule"/>
</dbReference>
<evidence type="ECO:0000313" key="11">
    <source>
        <dbReference type="EMBL" id="SDM33785.1"/>
    </source>
</evidence>
<dbReference type="Proteomes" id="UP000199068">
    <property type="component" value="Unassembled WGS sequence"/>
</dbReference>
<dbReference type="Gene3D" id="3.40.30.10">
    <property type="entry name" value="Glutaredoxin"/>
    <property type="match status" value="1"/>
</dbReference>
<evidence type="ECO:0000313" key="12">
    <source>
        <dbReference type="Proteomes" id="UP000199068"/>
    </source>
</evidence>
<accession>A0A1G9SG95</accession>
<evidence type="ECO:0000256" key="2">
    <source>
        <dbReference type="ARBA" id="ARBA00022448"/>
    </source>
</evidence>
<dbReference type="CDD" id="cd02947">
    <property type="entry name" value="TRX_family"/>
    <property type="match status" value="1"/>
</dbReference>
<feature type="disulfide bond" description="Redox-active" evidence="9">
    <location>
        <begin position="30"/>
        <end position="33"/>
    </location>
</feature>
<keyword evidence="2" id="KW-0813">Transport</keyword>
<dbReference type="InterPro" id="IPR017937">
    <property type="entry name" value="Thioredoxin_CS"/>
</dbReference>
<evidence type="ECO:0000256" key="7">
    <source>
        <dbReference type="PIRNR" id="PIRNR000077"/>
    </source>
</evidence>
<evidence type="ECO:0000256" key="4">
    <source>
        <dbReference type="ARBA" id="ARBA00023157"/>
    </source>
</evidence>
<comment type="similarity">
    <text evidence="7">Belongs to the thioredoxin family.</text>
</comment>
<organism evidence="11 12">
    <name type="scientific">Romboutsia lituseburensis DSM 797</name>
    <dbReference type="NCBI Taxonomy" id="1121325"/>
    <lineage>
        <taxon>Bacteria</taxon>
        <taxon>Bacillati</taxon>
        <taxon>Bacillota</taxon>
        <taxon>Clostridia</taxon>
        <taxon>Peptostreptococcales</taxon>
        <taxon>Peptostreptococcaceae</taxon>
        <taxon>Romboutsia</taxon>
    </lineage>
</organism>
<feature type="site" description="Contributes to redox potential value" evidence="8">
    <location>
        <position position="31"/>
    </location>
</feature>
<dbReference type="NCBIfam" id="TIGR01068">
    <property type="entry name" value="thioredoxin"/>
    <property type="match status" value="1"/>
</dbReference>
<dbReference type="InterPro" id="IPR013766">
    <property type="entry name" value="Thioredoxin_domain"/>
</dbReference>
<dbReference type="InterPro" id="IPR005746">
    <property type="entry name" value="Thioredoxin"/>
</dbReference>
<dbReference type="SUPFAM" id="SSF52833">
    <property type="entry name" value="Thioredoxin-like"/>
    <property type="match status" value="1"/>
</dbReference>
<keyword evidence="5 9" id="KW-0676">Redox-active center</keyword>
<dbReference type="PROSITE" id="PS00194">
    <property type="entry name" value="THIOREDOXIN_1"/>
    <property type="match status" value="1"/>
</dbReference>
<evidence type="ECO:0000256" key="8">
    <source>
        <dbReference type="PIRSR" id="PIRSR000077-1"/>
    </source>
</evidence>
<dbReference type="FunFam" id="3.40.30.10:FF:000001">
    <property type="entry name" value="Thioredoxin"/>
    <property type="match status" value="1"/>
</dbReference>
<keyword evidence="3" id="KW-0249">Electron transport</keyword>
<evidence type="ECO:0000259" key="10">
    <source>
        <dbReference type="PROSITE" id="PS51352"/>
    </source>
</evidence>
<dbReference type="EMBL" id="FNGW01000009">
    <property type="protein sequence ID" value="SDM33785.1"/>
    <property type="molecule type" value="Genomic_DNA"/>
</dbReference>
<evidence type="ECO:0000256" key="3">
    <source>
        <dbReference type="ARBA" id="ARBA00022982"/>
    </source>
</evidence>
<evidence type="ECO:0000256" key="1">
    <source>
        <dbReference type="ARBA" id="ARBA00020570"/>
    </source>
</evidence>